<dbReference type="Pfam" id="PF03280">
    <property type="entry name" value="Lipase_chap"/>
    <property type="match status" value="1"/>
</dbReference>
<keyword evidence="7 16" id="KW-0812">Transmembrane</keyword>
<keyword evidence="9 16" id="KW-1133">Transmembrane helix</keyword>
<evidence type="ECO:0000256" key="17">
    <source>
        <dbReference type="SAM" id="Coils"/>
    </source>
</evidence>
<feature type="coiled-coil region" evidence="17">
    <location>
        <begin position="272"/>
        <end position="299"/>
    </location>
</feature>
<evidence type="ECO:0000256" key="15">
    <source>
        <dbReference type="ARBA" id="ARBA00033028"/>
    </source>
</evidence>
<protein>
    <recommendedName>
        <fullName evidence="4 16">Lipase chaperone</fullName>
    </recommendedName>
    <alternativeName>
        <fullName evidence="16">Lipase activator protein</fullName>
    </alternativeName>
    <alternativeName>
        <fullName evidence="15 16">Lipase foldase</fullName>
    </alternativeName>
    <alternativeName>
        <fullName evidence="13 16">Lipase helper protein</fullName>
    </alternativeName>
    <alternativeName>
        <fullName evidence="14 16">Lipase modulator</fullName>
    </alternativeName>
</protein>
<evidence type="ECO:0000256" key="7">
    <source>
        <dbReference type="ARBA" id="ARBA00022692"/>
    </source>
</evidence>
<dbReference type="Proteomes" id="UP000831189">
    <property type="component" value="Chromosome"/>
</dbReference>
<keyword evidence="8 16" id="KW-0442">Lipid degradation</keyword>
<dbReference type="EMBL" id="CP096208">
    <property type="protein sequence ID" value="UPQ81047.1"/>
    <property type="molecule type" value="Genomic_DNA"/>
</dbReference>
<dbReference type="SUPFAM" id="SSF158855">
    <property type="entry name" value="Lipase chaperone-like"/>
    <property type="match status" value="1"/>
</dbReference>
<proteinExistence type="inferred from homology"/>
<dbReference type="HAMAP" id="MF_00790">
    <property type="entry name" value="Lipase_chap"/>
    <property type="match status" value="1"/>
</dbReference>
<sequence>MKLIAALFLLSATVSIALYWRGLSEPTPAATHATEPQVHTGPVHADLQKVTTVQRPPRNGGLSHLPASFAGTQVDGRLHADAAGNLVIDAGVRQLFDYFLASIGEESLETSIARLHRYIETQLPQPAEGHAIRLLSQYLNYKRQLLVLEQDHTRQPDLDAMRARLGAVQELRAGLFDDMTRRAFFGLDEAADRFTLDRLAIRHNSSLNASEKGAALDRLRNNLPPELQDSLAAQLQIELREQTKALQASGGSLSDLKQLRQQLVGNAAAARLENLDARRQKWEARVMAYREEKTRIEASRGLGEADKRAAIARLSAERFDESERQRLDVAEQLLATTKR</sequence>
<organism evidence="18 19">
    <name type="scientific">Pseudomonas knackmussii</name>
    <dbReference type="NCBI Taxonomy" id="65741"/>
    <lineage>
        <taxon>Bacteria</taxon>
        <taxon>Pseudomonadati</taxon>
        <taxon>Pseudomonadota</taxon>
        <taxon>Gammaproteobacteria</taxon>
        <taxon>Pseudomonadales</taxon>
        <taxon>Pseudomonadaceae</taxon>
        <taxon>Pseudomonas</taxon>
    </lineage>
</organism>
<keyword evidence="11 16" id="KW-0472">Membrane</keyword>
<name>A0ABY4KJM8_9PSED</name>
<comment type="subcellular location">
    <subcellularLocation>
        <location evidence="2">Cell inner membrane</location>
        <topology evidence="2">Single-pass membrane protein</topology>
        <orientation evidence="2">Periplasmic side</orientation>
    </subcellularLocation>
</comment>
<evidence type="ECO:0000256" key="14">
    <source>
        <dbReference type="ARBA" id="ARBA00031542"/>
    </source>
</evidence>
<evidence type="ECO:0000256" key="1">
    <source>
        <dbReference type="ARBA" id="ARBA00003280"/>
    </source>
</evidence>
<evidence type="ECO:0000313" key="18">
    <source>
        <dbReference type="EMBL" id="UPQ81047.1"/>
    </source>
</evidence>
<evidence type="ECO:0000256" key="4">
    <source>
        <dbReference type="ARBA" id="ARBA00019692"/>
    </source>
</evidence>
<accession>A0ABY4KJM8</accession>
<evidence type="ECO:0000256" key="12">
    <source>
        <dbReference type="ARBA" id="ARBA00023186"/>
    </source>
</evidence>
<evidence type="ECO:0000256" key="16">
    <source>
        <dbReference type="HAMAP-Rule" id="MF_00790"/>
    </source>
</evidence>
<evidence type="ECO:0000256" key="11">
    <source>
        <dbReference type="ARBA" id="ARBA00023136"/>
    </source>
</evidence>
<keyword evidence="10 16" id="KW-0443">Lipid metabolism</keyword>
<dbReference type="InterPro" id="IPR004961">
    <property type="entry name" value="Lipase_chaperone"/>
</dbReference>
<evidence type="ECO:0000256" key="5">
    <source>
        <dbReference type="ARBA" id="ARBA00022475"/>
    </source>
</evidence>
<reference evidence="18 19" key="1">
    <citation type="submission" date="2022-04" db="EMBL/GenBank/DDBJ databases">
        <title>Pseudomonas knackmussii B09-2.</title>
        <authorList>
            <person name="Deng Y."/>
        </authorList>
    </citation>
    <scope>NUCLEOTIDE SEQUENCE [LARGE SCALE GENOMIC DNA]</scope>
    <source>
        <strain evidence="18 19">B09-2</strain>
    </source>
</reference>
<gene>
    <name evidence="16" type="primary">lifO</name>
    <name evidence="18" type="ORF">M0M42_11385</name>
</gene>
<evidence type="ECO:0000256" key="6">
    <source>
        <dbReference type="ARBA" id="ARBA00022519"/>
    </source>
</evidence>
<keyword evidence="19" id="KW-1185">Reference proteome</keyword>
<evidence type="ECO:0000256" key="3">
    <source>
        <dbReference type="ARBA" id="ARBA00010358"/>
    </source>
</evidence>
<evidence type="ECO:0000313" key="19">
    <source>
        <dbReference type="Proteomes" id="UP000831189"/>
    </source>
</evidence>
<comment type="similarity">
    <text evidence="3 16">Belongs to the lipase chaperone family.</text>
</comment>
<comment type="function">
    <text evidence="1 16">May be involved in the folding of the extracellular lipase during its passage through the periplasm.</text>
</comment>
<keyword evidence="12 16" id="KW-0143">Chaperone</keyword>
<keyword evidence="5 16" id="KW-1003">Cell membrane</keyword>
<dbReference type="NCBIfam" id="NF002334">
    <property type="entry name" value="PRK01294.1-2"/>
    <property type="match status" value="1"/>
</dbReference>
<keyword evidence="17" id="KW-0175">Coiled coil</keyword>
<keyword evidence="6 16" id="KW-0997">Cell inner membrane</keyword>
<evidence type="ECO:0000256" key="8">
    <source>
        <dbReference type="ARBA" id="ARBA00022963"/>
    </source>
</evidence>
<evidence type="ECO:0000256" key="13">
    <source>
        <dbReference type="ARBA" id="ARBA00030948"/>
    </source>
</evidence>
<evidence type="ECO:0000256" key="2">
    <source>
        <dbReference type="ARBA" id="ARBA00004383"/>
    </source>
</evidence>
<evidence type="ECO:0000256" key="9">
    <source>
        <dbReference type="ARBA" id="ARBA00022989"/>
    </source>
</evidence>
<evidence type="ECO:0000256" key="10">
    <source>
        <dbReference type="ARBA" id="ARBA00023098"/>
    </source>
</evidence>